<gene>
    <name evidence="2" type="ORF">M413DRAFT_442078</name>
</gene>
<sequence length="450" mass="49611">MAFQLDNRRRGFSFFEKVAGVMALLKLKGKYDEYRQAAADDEEGRVALTATPAAEGFHDSGNRIALLDTEIPASTRRTRKKGCCMCCGLDCSLFWKAIGIVLALSTLWYGFKAIKWALTDAPTGLEDFPAFGSSLGCVDAPYVYNNTEVTVLAPIGTRHHDHSFDVRGHGVGTVTIADGDPDSKEVKYELSIRSNKDMLDDVRFVYPEINDDKIVTNSRFIIETSRIPGVDSRYCMRFDVKLYVPPNLKNLAVKAHANTHVQFAPGARVNVDELVVTLFTPESINIIVPSPDVTANKVSLEVYRGWIVGEASIVDETSIATQRGDGVANVKVYPAAPADPENPSKVILRTTTGAGRSDFTYIGRKTVKRPIDSTHISSRNADVYLSYRQSEFSGKIEMTSKSYTMTGAQPLKNNGTTGDDNKPKWTHFAGDRDGGDQLYVNSRGWTGLYF</sequence>
<protein>
    <submittedName>
        <fullName evidence="2">Uncharacterized protein</fullName>
    </submittedName>
</protein>
<feature type="transmembrane region" description="Helical" evidence="1">
    <location>
        <begin position="93"/>
        <end position="111"/>
    </location>
</feature>
<name>A0A0C3C982_HEBCY</name>
<reference evidence="2 3" key="1">
    <citation type="submission" date="2014-04" db="EMBL/GenBank/DDBJ databases">
        <authorList>
            <consortium name="DOE Joint Genome Institute"/>
            <person name="Kuo A."/>
            <person name="Gay G."/>
            <person name="Dore J."/>
            <person name="Kohler A."/>
            <person name="Nagy L.G."/>
            <person name="Floudas D."/>
            <person name="Copeland A."/>
            <person name="Barry K.W."/>
            <person name="Cichocki N."/>
            <person name="Veneault-Fourrey C."/>
            <person name="LaButti K."/>
            <person name="Lindquist E.A."/>
            <person name="Lipzen A."/>
            <person name="Lundell T."/>
            <person name="Morin E."/>
            <person name="Murat C."/>
            <person name="Sun H."/>
            <person name="Tunlid A."/>
            <person name="Henrissat B."/>
            <person name="Grigoriev I.V."/>
            <person name="Hibbett D.S."/>
            <person name="Martin F."/>
            <person name="Nordberg H.P."/>
            <person name="Cantor M.N."/>
            <person name="Hua S.X."/>
        </authorList>
    </citation>
    <scope>NUCLEOTIDE SEQUENCE [LARGE SCALE GENOMIC DNA]</scope>
    <source>
        <strain evidence="3">h7</strain>
    </source>
</reference>
<dbReference type="EMBL" id="KN831772">
    <property type="protein sequence ID" value="KIM45405.1"/>
    <property type="molecule type" value="Genomic_DNA"/>
</dbReference>
<proteinExistence type="predicted"/>
<keyword evidence="1" id="KW-0812">Transmembrane</keyword>
<accession>A0A0C3C982</accession>
<dbReference type="Proteomes" id="UP000053424">
    <property type="component" value="Unassembled WGS sequence"/>
</dbReference>
<keyword evidence="3" id="KW-1185">Reference proteome</keyword>
<evidence type="ECO:0000256" key="1">
    <source>
        <dbReference type="SAM" id="Phobius"/>
    </source>
</evidence>
<organism evidence="2 3">
    <name type="scientific">Hebeloma cylindrosporum</name>
    <dbReference type="NCBI Taxonomy" id="76867"/>
    <lineage>
        <taxon>Eukaryota</taxon>
        <taxon>Fungi</taxon>
        <taxon>Dikarya</taxon>
        <taxon>Basidiomycota</taxon>
        <taxon>Agaricomycotina</taxon>
        <taxon>Agaricomycetes</taxon>
        <taxon>Agaricomycetidae</taxon>
        <taxon>Agaricales</taxon>
        <taxon>Agaricineae</taxon>
        <taxon>Hymenogastraceae</taxon>
        <taxon>Hebeloma</taxon>
    </lineage>
</organism>
<keyword evidence="1" id="KW-0472">Membrane</keyword>
<dbReference type="AlphaFoldDB" id="A0A0C3C982"/>
<evidence type="ECO:0000313" key="3">
    <source>
        <dbReference type="Proteomes" id="UP000053424"/>
    </source>
</evidence>
<evidence type="ECO:0000313" key="2">
    <source>
        <dbReference type="EMBL" id="KIM45405.1"/>
    </source>
</evidence>
<dbReference type="OrthoDB" id="2991206at2759"/>
<dbReference type="HOGENOM" id="CLU_609826_0_0_1"/>
<reference evidence="3" key="2">
    <citation type="submission" date="2015-01" db="EMBL/GenBank/DDBJ databases">
        <title>Evolutionary Origins and Diversification of the Mycorrhizal Mutualists.</title>
        <authorList>
            <consortium name="DOE Joint Genome Institute"/>
            <consortium name="Mycorrhizal Genomics Consortium"/>
            <person name="Kohler A."/>
            <person name="Kuo A."/>
            <person name="Nagy L.G."/>
            <person name="Floudas D."/>
            <person name="Copeland A."/>
            <person name="Barry K.W."/>
            <person name="Cichocki N."/>
            <person name="Veneault-Fourrey C."/>
            <person name="LaButti K."/>
            <person name="Lindquist E.A."/>
            <person name="Lipzen A."/>
            <person name="Lundell T."/>
            <person name="Morin E."/>
            <person name="Murat C."/>
            <person name="Riley R."/>
            <person name="Ohm R."/>
            <person name="Sun H."/>
            <person name="Tunlid A."/>
            <person name="Henrissat B."/>
            <person name="Grigoriev I.V."/>
            <person name="Hibbett D.S."/>
            <person name="Martin F."/>
        </authorList>
    </citation>
    <scope>NUCLEOTIDE SEQUENCE [LARGE SCALE GENOMIC DNA]</scope>
    <source>
        <strain evidence="3">h7</strain>
    </source>
</reference>
<keyword evidence="1" id="KW-1133">Transmembrane helix</keyword>